<keyword evidence="3" id="KW-1185">Reference proteome</keyword>
<dbReference type="PANTHER" id="PTHR31170:SF18">
    <property type="entry name" value="(WILD MALAYSIAN BANANA) HYPOTHETICAL PROTEIN"/>
    <property type="match status" value="1"/>
</dbReference>
<dbReference type="OrthoDB" id="680488at2759"/>
<dbReference type="EMBL" id="SPHZ02000009">
    <property type="protein sequence ID" value="KAF0899343.1"/>
    <property type="molecule type" value="Genomic_DNA"/>
</dbReference>
<keyword evidence="1" id="KW-0472">Membrane</keyword>
<evidence type="ECO:0000313" key="2">
    <source>
        <dbReference type="EMBL" id="KAF0899343.1"/>
    </source>
</evidence>
<sequence length="484" mass="53846">MEEDRKGIKAAPWVAAVEYQLKHDGVADPAAEAVRWRKHSVYRVPAHIKKDGKQQAAAASPYKPQLVSLGPFHHGRADLQPMEEHKRRALLHLLRRTGKRAGDLAAAVEAVAETLEDSYMDLDGGRWRGGGGRDRFVEVMVTDGCFLLEVMRTTELDGEVDDYAVNDPVFSRHGELYVFPYVRRDMLMMENQLPLLVLQRLVAVVRSPDKATDDAINDMVLRFVSMTPDPPPISGGDLALHPIDVCHRSLLHGTPPPTNQTSCKGRQDDFVPSATELEQAGVHFSRSATRSLRDISFRRGTLYIPELAVDDTTEHKLFSLMAYERLHPGAAANEVTAYVFFMDSVIKSTDDARLLSASGVVSNGLGSDKAVARMFNRLAKNAVIDRRSQLRAVQGQVNDHRENAWNEWRASLIRNHASNPWAIISLVAAVFLLVLTVVQTVYTVLPYYHHQQPPPPQMGWGSAVGLRDELRKDSTPLIASCSLN</sequence>
<keyword evidence="1" id="KW-0812">Transmembrane</keyword>
<accession>A0A6G1CIB0</accession>
<dbReference type="AlphaFoldDB" id="A0A6G1CIB0"/>
<name>A0A6G1CIB0_9ORYZ</name>
<feature type="transmembrane region" description="Helical" evidence="1">
    <location>
        <begin position="421"/>
        <end position="445"/>
    </location>
</feature>
<dbReference type="PANTHER" id="PTHR31170">
    <property type="entry name" value="BNAC04G53230D PROTEIN"/>
    <property type="match status" value="1"/>
</dbReference>
<dbReference type="Pfam" id="PF03140">
    <property type="entry name" value="DUF247"/>
    <property type="match status" value="1"/>
</dbReference>
<dbReference type="Proteomes" id="UP000479710">
    <property type="component" value="Unassembled WGS sequence"/>
</dbReference>
<protein>
    <submittedName>
        <fullName evidence="2">Uncharacterized protein</fullName>
    </submittedName>
</protein>
<evidence type="ECO:0000313" key="3">
    <source>
        <dbReference type="Proteomes" id="UP000479710"/>
    </source>
</evidence>
<evidence type="ECO:0000256" key="1">
    <source>
        <dbReference type="SAM" id="Phobius"/>
    </source>
</evidence>
<keyword evidence="1" id="KW-1133">Transmembrane helix</keyword>
<proteinExistence type="predicted"/>
<comment type="caution">
    <text evidence="2">The sequence shown here is derived from an EMBL/GenBank/DDBJ whole genome shotgun (WGS) entry which is preliminary data.</text>
</comment>
<dbReference type="InterPro" id="IPR004158">
    <property type="entry name" value="DUF247_pln"/>
</dbReference>
<reference evidence="2 3" key="1">
    <citation type="submission" date="2019-11" db="EMBL/GenBank/DDBJ databases">
        <title>Whole genome sequence of Oryza granulata.</title>
        <authorList>
            <person name="Li W."/>
        </authorList>
    </citation>
    <scope>NUCLEOTIDE SEQUENCE [LARGE SCALE GENOMIC DNA]</scope>
    <source>
        <strain evidence="3">cv. Menghai</strain>
        <tissue evidence="2">Leaf</tissue>
    </source>
</reference>
<gene>
    <name evidence="2" type="ORF">E2562_018237</name>
</gene>
<organism evidence="2 3">
    <name type="scientific">Oryza meyeriana var. granulata</name>
    <dbReference type="NCBI Taxonomy" id="110450"/>
    <lineage>
        <taxon>Eukaryota</taxon>
        <taxon>Viridiplantae</taxon>
        <taxon>Streptophyta</taxon>
        <taxon>Embryophyta</taxon>
        <taxon>Tracheophyta</taxon>
        <taxon>Spermatophyta</taxon>
        <taxon>Magnoliopsida</taxon>
        <taxon>Liliopsida</taxon>
        <taxon>Poales</taxon>
        <taxon>Poaceae</taxon>
        <taxon>BOP clade</taxon>
        <taxon>Oryzoideae</taxon>
        <taxon>Oryzeae</taxon>
        <taxon>Oryzinae</taxon>
        <taxon>Oryza</taxon>
        <taxon>Oryza meyeriana</taxon>
    </lineage>
</organism>